<organism evidence="1 2">
    <name type="scientific">Paractinoplanes lichenicola</name>
    <dbReference type="NCBI Taxonomy" id="2802976"/>
    <lineage>
        <taxon>Bacteria</taxon>
        <taxon>Bacillati</taxon>
        <taxon>Actinomycetota</taxon>
        <taxon>Actinomycetes</taxon>
        <taxon>Micromonosporales</taxon>
        <taxon>Micromonosporaceae</taxon>
        <taxon>Paractinoplanes</taxon>
    </lineage>
</organism>
<proteinExistence type="predicted"/>
<keyword evidence="2" id="KW-1185">Reference proteome</keyword>
<reference evidence="1 2" key="1">
    <citation type="submission" date="2021-01" db="EMBL/GenBank/DDBJ databases">
        <title>Actinoplanes sp. nov. LDG1-01 isolated from lichen.</title>
        <authorList>
            <person name="Saeng-In P."/>
            <person name="Phongsopitanun W."/>
            <person name="Kanchanasin P."/>
            <person name="Yuki M."/>
            <person name="Kudo T."/>
            <person name="Ohkuma M."/>
            <person name="Tanasupawat S."/>
        </authorList>
    </citation>
    <scope>NUCLEOTIDE SEQUENCE [LARGE SCALE GENOMIC DNA]</scope>
    <source>
        <strain evidence="1 2">LDG1-01</strain>
    </source>
</reference>
<evidence type="ECO:0000313" key="1">
    <source>
        <dbReference type="EMBL" id="MBL7256161.1"/>
    </source>
</evidence>
<dbReference type="EMBL" id="JAENHO010000005">
    <property type="protein sequence ID" value="MBL7256161.1"/>
    <property type="molecule type" value="Genomic_DNA"/>
</dbReference>
<name>A0ABS1VNV5_9ACTN</name>
<dbReference type="Proteomes" id="UP000598996">
    <property type="component" value="Unassembled WGS sequence"/>
</dbReference>
<accession>A0ABS1VNV5</accession>
<protein>
    <submittedName>
        <fullName evidence="1">Uncharacterized protein</fullName>
    </submittedName>
</protein>
<gene>
    <name evidence="1" type="ORF">JKJ07_17840</name>
</gene>
<evidence type="ECO:0000313" key="2">
    <source>
        <dbReference type="Proteomes" id="UP000598996"/>
    </source>
</evidence>
<comment type="caution">
    <text evidence="1">The sequence shown here is derived from an EMBL/GenBank/DDBJ whole genome shotgun (WGS) entry which is preliminary data.</text>
</comment>
<sequence length="169" mass="17872">MVLHQPDLGPSQVTLTGVSFGHRQVAEADHWILALDPAPSLACTHLVQTPFPHVAISVTSSRSYETADDLQEGADAAATGKFGRAVIFPGSADLTGRLTVAELLERTAIDRVEVLGSGVADDDAVVDTRDFVRPQYRGGDLVLVTMPAAGGVLVPFETRDPTPCCADHK</sequence>